<reference evidence="3" key="2">
    <citation type="journal article" date="2009" name="Genome Res.">
        <title>Comparative genomic analyses of the human fungal pathogens Coccidioides and their relatives.</title>
        <authorList>
            <person name="Sharpton T.J."/>
            <person name="Stajich J.E."/>
            <person name="Rounsley S.D."/>
            <person name="Gardner M.J."/>
            <person name="Wortman J.R."/>
            <person name="Jordar V.S."/>
            <person name="Maiti R."/>
            <person name="Kodira C.D."/>
            <person name="Neafsey D.E."/>
            <person name="Zeng Q."/>
            <person name="Hung C.-Y."/>
            <person name="McMahan C."/>
            <person name="Muszewska A."/>
            <person name="Grynberg M."/>
            <person name="Mandel M.A."/>
            <person name="Kellner E.M."/>
            <person name="Barker B.M."/>
            <person name="Galgiani J.N."/>
            <person name="Orbach M.J."/>
            <person name="Kirkland T.N."/>
            <person name="Cole G.T."/>
            <person name="Henn M.R."/>
            <person name="Birren B.W."/>
            <person name="Taylor J.W."/>
        </authorList>
    </citation>
    <scope>NUCLEOTIDE SEQUENCE [LARGE SCALE GENOMIC DNA]</scope>
    <source>
        <strain evidence="3">RMSCC 3488</strain>
    </source>
</reference>
<evidence type="ECO:0000313" key="2">
    <source>
        <dbReference type="EMBL" id="KMM65398.1"/>
    </source>
</evidence>
<protein>
    <submittedName>
        <fullName evidence="2">Uncharacterized protein</fullName>
    </submittedName>
</protein>
<evidence type="ECO:0000256" key="1">
    <source>
        <dbReference type="SAM" id="MobiDB-lite"/>
    </source>
</evidence>
<gene>
    <name evidence="2" type="ORF">CPAG_01749</name>
</gene>
<dbReference type="VEuPathDB" id="FungiDB:CPAG_01749"/>
<dbReference type="EMBL" id="DS268109">
    <property type="protein sequence ID" value="KMM65398.1"/>
    <property type="molecule type" value="Genomic_DNA"/>
</dbReference>
<dbReference type="Proteomes" id="UP000054567">
    <property type="component" value="Unassembled WGS sequence"/>
</dbReference>
<organism evidence="2 3">
    <name type="scientific">Coccidioides posadasii RMSCC 3488</name>
    <dbReference type="NCBI Taxonomy" id="454284"/>
    <lineage>
        <taxon>Eukaryota</taxon>
        <taxon>Fungi</taxon>
        <taxon>Dikarya</taxon>
        <taxon>Ascomycota</taxon>
        <taxon>Pezizomycotina</taxon>
        <taxon>Eurotiomycetes</taxon>
        <taxon>Eurotiomycetidae</taxon>
        <taxon>Onygenales</taxon>
        <taxon>Onygenaceae</taxon>
        <taxon>Coccidioides</taxon>
    </lineage>
</organism>
<reference evidence="2 3" key="1">
    <citation type="submission" date="2007-06" db="EMBL/GenBank/DDBJ databases">
        <title>The Genome Sequence of Coccidioides posadasii RMSCC_3488.</title>
        <authorList>
            <consortium name="Coccidioides Genome Resources Consortium"/>
            <consortium name="The Broad Institute Genome Sequencing Platform"/>
            <person name="Henn M.R."/>
            <person name="Sykes S."/>
            <person name="Young S."/>
            <person name="Jaffe D."/>
            <person name="Berlin A."/>
            <person name="Alvarez P."/>
            <person name="Butler J."/>
            <person name="Gnerre S."/>
            <person name="Grabherr M."/>
            <person name="Mauceli E."/>
            <person name="Brockman W."/>
            <person name="Kodira C."/>
            <person name="Alvarado L."/>
            <person name="Zeng Q."/>
            <person name="Crawford M."/>
            <person name="Antoine C."/>
            <person name="Devon K."/>
            <person name="Galgiani J."/>
            <person name="Orsborn K."/>
            <person name="Lewis M.L."/>
            <person name="Nusbaum C."/>
            <person name="Galagan J."/>
            <person name="Birren B."/>
        </authorList>
    </citation>
    <scope>NUCLEOTIDE SEQUENCE [LARGE SCALE GENOMIC DNA]</scope>
    <source>
        <strain evidence="2 3">RMSCC 3488</strain>
    </source>
</reference>
<feature type="region of interest" description="Disordered" evidence="1">
    <location>
        <begin position="138"/>
        <end position="196"/>
    </location>
</feature>
<reference evidence="3" key="3">
    <citation type="journal article" date="2010" name="Genome Res.">
        <title>Population genomic sequencing of Coccidioides fungi reveals recent hybridization and transposon control.</title>
        <authorList>
            <person name="Neafsey D.E."/>
            <person name="Barker B.M."/>
            <person name="Sharpton T.J."/>
            <person name="Stajich J.E."/>
            <person name="Park D.J."/>
            <person name="Whiston E."/>
            <person name="Hung C.-Y."/>
            <person name="McMahan C."/>
            <person name="White J."/>
            <person name="Sykes S."/>
            <person name="Heiman D."/>
            <person name="Young S."/>
            <person name="Zeng Q."/>
            <person name="Abouelleil A."/>
            <person name="Aftuck L."/>
            <person name="Bessette D."/>
            <person name="Brown A."/>
            <person name="FitzGerald M."/>
            <person name="Lui A."/>
            <person name="Macdonald J.P."/>
            <person name="Priest M."/>
            <person name="Orbach M.J."/>
            <person name="Galgiani J.N."/>
            <person name="Kirkland T.N."/>
            <person name="Cole G.T."/>
            <person name="Birren B.W."/>
            <person name="Henn M.R."/>
            <person name="Taylor J.W."/>
            <person name="Rounsley S.D."/>
        </authorList>
    </citation>
    <scope>NUCLEOTIDE SEQUENCE [LARGE SCALE GENOMIC DNA]</scope>
    <source>
        <strain evidence="3">RMSCC 3488</strain>
    </source>
</reference>
<name>A0A0J6F5E0_COCPO</name>
<dbReference type="AlphaFoldDB" id="A0A0J6F5E0"/>
<accession>A0A0J6F5E0</accession>
<evidence type="ECO:0000313" key="3">
    <source>
        <dbReference type="Proteomes" id="UP000054567"/>
    </source>
</evidence>
<sequence>MCTWHTRINPPYTLVHSPLHKPLKSYKNLSNYNTFIHKQETKGKLPPPTLSLPHLQVLRSLGNRGRQSVVPARLKIHLAAESLSRWVISSNKCCASRTASASTATSSTTVFPNIHYWRSPLPVIRRKSTEQHHTILPGHRTGDILAPHPPDGLHHGGHRHGRPTVRSAHPDMNGGRTGGADTGDDDGGAELGPPFP</sequence>
<proteinExistence type="predicted"/>